<keyword evidence="1" id="KW-0479">Metal-binding</keyword>
<evidence type="ECO:0000256" key="1">
    <source>
        <dbReference type="PROSITE-ProRule" id="PRU00042"/>
    </source>
</evidence>
<dbReference type="Proteomes" id="UP000838878">
    <property type="component" value="Chromosome 5"/>
</dbReference>
<feature type="compositionally biased region" description="Polar residues" evidence="2">
    <location>
        <begin position="574"/>
        <end position="585"/>
    </location>
</feature>
<reference evidence="4" key="1">
    <citation type="submission" date="2021-12" db="EMBL/GenBank/DDBJ databases">
        <authorList>
            <person name="Martin H S."/>
        </authorList>
    </citation>
    <scope>NUCLEOTIDE SEQUENCE</scope>
</reference>
<dbReference type="GO" id="GO:0008270">
    <property type="term" value="F:zinc ion binding"/>
    <property type="evidence" value="ECO:0007669"/>
    <property type="project" value="UniProtKB-KW"/>
</dbReference>
<dbReference type="SMART" id="SM00355">
    <property type="entry name" value="ZnF_C2H2"/>
    <property type="match status" value="6"/>
</dbReference>
<keyword evidence="1" id="KW-0863">Zinc-finger</keyword>
<dbReference type="AlphaFoldDB" id="A0A8J9YBV8"/>
<dbReference type="Gene3D" id="3.30.160.60">
    <property type="entry name" value="Classic Zinc Finger"/>
    <property type="match status" value="2"/>
</dbReference>
<dbReference type="GO" id="GO:0006355">
    <property type="term" value="P:regulation of DNA-templated transcription"/>
    <property type="evidence" value="ECO:0007669"/>
    <property type="project" value="TreeGrafter"/>
</dbReference>
<dbReference type="InterPro" id="IPR013087">
    <property type="entry name" value="Znf_C2H2_type"/>
</dbReference>
<accession>A0A8J9YBV8</accession>
<feature type="compositionally biased region" description="Acidic residues" evidence="2">
    <location>
        <begin position="548"/>
        <end position="567"/>
    </location>
</feature>
<feature type="non-terminal residue" evidence="4">
    <location>
        <position position="1080"/>
    </location>
</feature>
<dbReference type="PROSITE" id="PS00028">
    <property type="entry name" value="ZINC_FINGER_C2H2_1"/>
    <property type="match status" value="4"/>
</dbReference>
<gene>
    <name evidence="4" type="ORF">BINO364_LOCUS10635</name>
</gene>
<dbReference type="PROSITE" id="PS50157">
    <property type="entry name" value="ZINC_FINGER_C2H2_2"/>
    <property type="match status" value="2"/>
</dbReference>
<feature type="compositionally biased region" description="Basic and acidic residues" evidence="2">
    <location>
        <begin position="530"/>
        <end position="547"/>
    </location>
</feature>
<proteinExistence type="predicted"/>
<feature type="region of interest" description="Disordered" evidence="2">
    <location>
        <begin position="161"/>
        <end position="217"/>
    </location>
</feature>
<dbReference type="PANTHER" id="PTHR15021:SF0">
    <property type="entry name" value="DISCO-RELATED, ISOFORM A-RELATED"/>
    <property type="match status" value="1"/>
</dbReference>
<feature type="region of interest" description="Disordered" evidence="2">
    <location>
        <begin position="529"/>
        <end position="624"/>
    </location>
</feature>
<evidence type="ECO:0000256" key="2">
    <source>
        <dbReference type="SAM" id="MobiDB-lite"/>
    </source>
</evidence>
<keyword evidence="1" id="KW-0862">Zinc</keyword>
<evidence type="ECO:0000313" key="5">
    <source>
        <dbReference type="Proteomes" id="UP000838878"/>
    </source>
</evidence>
<feature type="compositionally biased region" description="Low complexity" evidence="2">
    <location>
        <begin position="190"/>
        <end position="216"/>
    </location>
</feature>
<name>A0A8J9YBV8_9NEOP</name>
<evidence type="ECO:0000259" key="3">
    <source>
        <dbReference type="PROSITE" id="PS50157"/>
    </source>
</evidence>
<feature type="domain" description="C2H2-type" evidence="3">
    <location>
        <begin position="392"/>
        <end position="420"/>
    </location>
</feature>
<keyword evidence="5" id="KW-1185">Reference proteome</keyword>
<feature type="compositionally biased region" description="Polar residues" evidence="2">
    <location>
        <begin position="595"/>
        <end position="604"/>
    </location>
</feature>
<feature type="region of interest" description="Disordered" evidence="2">
    <location>
        <begin position="435"/>
        <end position="467"/>
    </location>
</feature>
<dbReference type="GO" id="GO:0005634">
    <property type="term" value="C:nucleus"/>
    <property type="evidence" value="ECO:0007669"/>
    <property type="project" value="TreeGrafter"/>
</dbReference>
<feature type="domain" description="C2H2-type" evidence="3">
    <location>
        <begin position="814"/>
        <end position="837"/>
    </location>
</feature>
<protein>
    <recommendedName>
        <fullName evidence="3">C2H2-type domain-containing protein</fullName>
    </recommendedName>
</protein>
<feature type="compositionally biased region" description="Polar residues" evidence="2">
    <location>
        <begin position="709"/>
        <end position="730"/>
    </location>
</feature>
<organism evidence="4 5">
    <name type="scientific">Brenthis ino</name>
    <name type="common">lesser marbled fritillary</name>
    <dbReference type="NCBI Taxonomy" id="405034"/>
    <lineage>
        <taxon>Eukaryota</taxon>
        <taxon>Metazoa</taxon>
        <taxon>Ecdysozoa</taxon>
        <taxon>Arthropoda</taxon>
        <taxon>Hexapoda</taxon>
        <taxon>Insecta</taxon>
        <taxon>Pterygota</taxon>
        <taxon>Neoptera</taxon>
        <taxon>Endopterygota</taxon>
        <taxon>Lepidoptera</taxon>
        <taxon>Glossata</taxon>
        <taxon>Ditrysia</taxon>
        <taxon>Papilionoidea</taxon>
        <taxon>Nymphalidae</taxon>
        <taxon>Heliconiinae</taxon>
        <taxon>Argynnini</taxon>
        <taxon>Brenthis</taxon>
    </lineage>
</organism>
<dbReference type="EMBL" id="OV170225">
    <property type="protein sequence ID" value="CAH0725009.1"/>
    <property type="molecule type" value="Genomic_DNA"/>
</dbReference>
<dbReference type="PANTHER" id="PTHR15021">
    <property type="entry name" value="DISCONNECTED-RELATED"/>
    <property type="match status" value="1"/>
</dbReference>
<dbReference type="OrthoDB" id="10070972at2759"/>
<sequence length="1080" mass="122930">MSDDIEDNLNKLTQFVKRWWEDDYSKETQSGSPERWSGCGPEHNLALQQILKLQEARALHKTSLLPIYKKNGLPSPPRVSQDYEQITDKNMVNHDELRAIDQLKLEAEFKRLMENSGKDVRNDESFRYFQHVMEVKSHYDLLKDVQEKEIKNNSFDKELNVKKEKLSPNYNRFSPDPTHSPPRTSSAEASPNHSIHLSTSSSPLSNTSPVNSSPLNYLQNMQPFDFRKHKISENNAKEDSRKRNYDMSTEKAAMDVMRSQFFNFQLPTNLPLPPMSMPSTFSHPAAMVAALSQNPMGLASLQALLPQISTKPVDSTESRMNLMSKVRSENSRVEDESVLNLSKDTYVEAAQKTRDMMLGKCISPPKRQWGASQMPLNLGTHFINPATGKKRVQCNVCLKTFCDKGALKIHFSAVHLREMHKCTVEGCSMMFSSRRSRNRHSANPNPKLHSPHLRRKISPHDGRSAQSHPVLIPPPGAGLNIPPVISPMHPFGSYPLLNPSQNMRSYTSSMPLDYKNNINFSPTLNHTQHLRRESNSVENKDHEGHGESDEDDGIVVVAGDDDDDDNDHVDTSDYYSNLNKSTGSADDSEIEYDQRSVSDNNENTDAIKDTASPEVMKRKRKNLNPTRLKNKYIVDCDDHDQQDEQNNDEDTALNLKRVKCENSDGKLTVPYDKIENLKIKQEPTPVTLETTDLNESAQDLRVKEEPVDNSESVTTKDLPCQNSENFSSENSLKRLESLSRGDFPHISKKIDTHNLGPYNLSVNDGVDYSDRSPSSSVSSYDYPSDDVQGQIFGHFDNGFFVTTTDVPIDMDNPLKCKVCDKMFQNVYILKTHYQNAHLKVMYKCNTEGCRAAFSTRRSRDRHNSNVNVHRRILSEDHRIFDDSRILEKIKEQMDLLAKFSEEERAIPYIDSQKYYRARDNDKAKSHLAQMPFGPPYPPLPLPETYLNGRDMFAQHPFLFAPFGMLPNFPPIPFGFLPPSLNSFGCQNQNFSPPLSQKLNYCVEDEAPRPNKDGYYPCRGCRECFKDLLSLKVHCESVHAQLLHRCSVSGCNAAFFSRTKRNIHTEAHISRRQNGKTSNLS</sequence>
<dbReference type="InterPro" id="IPR040436">
    <property type="entry name" value="Disconnected-like"/>
</dbReference>
<evidence type="ECO:0000313" key="4">
    <source>
        <dbReference type="EMBL" id="CAH0725009.1"/>
    </source>
</evidence>
<feature type="region of interest" description="Disordered" evidence="2">
    <location>
        <begin position="699"/>
        <end position="731"/>
    </location>
</feature>